<feature type="domain" description="Helicase C-terminal" evidence="10">
    <location>
        <begin position="221"/>
        <end position="381"/>
    </location>
</feature>
<name>A0AAD6VNN3_9AGAR</name>
<feature type="domain" description="Helicase ATP-binding" evidence="9">
    <location>
        <begin position="9"/>
        <end position="192"/>
    </location>
</feature>
<comment type="similarity">
    <text evidence="1">Belongs to the helicase family. RecQ subfamily.</text>
</comment>
<evidence type="ECO:0000259" key="9">
    <source>
        <dbReference type="PROSITE" id="PS51192"/>
    </source>
</evidence>
<feature type="non-terminal residue" evidence="11">
    <location>
        <position position="1"/>
    </location>
</feature>
<evidence type="ECO:0000256" key="8">
    <source>
        <dbReference type="SAM" id="MobiDB-lite"/>
    </source>
</evidence>
<gene>
    <name evidence="11" type="ORF">GGX14DRAFT_359615</name>
</gene>
<dbReference type="PANTHER" id="PTHR13710">
    <property type="entry name" value="DNA HELICASE RECQ FAMILY MEMBER"/>
    <property type="match status" value="1"/>
</dbReference>
<keyword evidence="12" id="KW-1185">Reference proteome</keyword>
<dbReference type="PANTHER" id="PTHR13710:SF105">
    <property type="entry name" value="ATP-DEPENDENT DNA HELICASE Q1"/>
    <property type="match status" value="1"/>
</dbReference>
<dbReference type="Proteomes" id="UP001219525">
    <property type="component" value="Unassembled WGS sequence"/>
</dbReference>
<dbReference type="GO" id="GO:0009378">
    <property type="term" value="F:four-way junction helicase activity"/>
    <property type="evidence" value="ECO:0007669"/>
    <property type="project" value="TreeGrafter"/>
</dbReference>
<dbReference type="GO" id="GO:0005694">
    <property type="term" value="C:chromosome"/>
    <property type="evidence" value="ECO:0007669"/>
    <property type="project" value="TreeGrafter"/>
</dbReference>
<keyword evidence="5" id="KW-0413">Isomerase</keyword>
<dbReference type="EC" id="5.6.2.4" evidence="7"/>
<dbReference type="GO" id="GO:0016787">
    <property type="term" value="F:hydrolase activity"/>
    <property type="evidence" value="ECO:0007669"/>
    <property type="project" value="UniProtKB-KW"/>
</dbReference>
<dbReference type="GO" id="GO:0005737">
    <property type="term" value="C:cytoplasm"/>
    <property type="evidence" value="ECO:0007669"/>
    <property type="project" value="TreeGrafter"/>
</dbReference>
<evidence type="ECO:0000256" key="5">
    <source>
        <dbReference type="ARBA" id="ARBA00023235"/>
    </source>
</evidence>
<dbReference type="InterPro" id="IPR014001">
    <property type="entry name" value="Helicase_ATP-bd"/>
</dbReference>
<evidence type="ECO:0000256" key="2">
    <source>
        <dbReference type="ARBA" id="ARBA00022741"/>
    </source>
</evidence>
<dbReference type="PROSITE" id="PS51194">
    <property type="entry name" value="HELICASE_CTER"/>
    <property type="match status" value="1"/>
</dbReference>
<dbReference type="GO" id="GO:0003677">
    <property type="term" value="F:DNA binding"/>
    <property type="evidence" value="ECO:0007669"/>
    <property type="project" value="UniProtKB-KW"/>
</dbReference>
<dbReference type="InterPro" id="IPR027417">
    <property type="entry name" value="P-loop_NTPase"/>
</dbReference>
<dbReference type="AlphaFoldDB" id="A0AAD6VNN3"/>
<keyword evidence="4" id="KW-0238">DNA-binding</keyword>
<dbReference type="GO" id="GO:0005524">
    <property type="term" value="F:ATP binding"/>
    <property type="evidence" value="ECO:0007669"/>
    <property type="project" value="UniProtKB-KW"/>
</dbReference>
<dbReference type="PROSITE" id="PS51192">
    <property type="entry name" value="HELICASE_ATP_BIND_1"/>
    <property type="match status" value="1"/>
</dbReference>
<comment type="catalytic activity">
    <reaction evidence="6">
        <text>Couples ATP hydrolysis with the unwinding of duplex DNA by translocating in the 3'-5' direction.</text>
        <dbReference type="EC" id="5.6.2.4"/>
    </reaction>
</comment>
<evidence type="ECO:0000256" key="1">
    <source>
        <dbReference type="ARBA" id="ARBA00005446"/>
    </source>
</evidence>
<accession>A0AAD6VNN3</accession>
<dbReference type="Pfam" id="PF00270">
    <property type="entry name" value="DEAD"/>
    <property type="match status" value="1"/>
</dbReference>
<comment type="caution">
    <text evidence="11">The sequence shown here is derived from an EMBL/GenBank/DDBJ whole genome shotgun (WGS) entry which is preliminary data.</text>
</comment>
<evidence type="ECO:0000259" key="10">
    <source>
        <dbReference type="PROSITE" id="PS51194"/>
    </source>
</evidence>
<reference evidence="11" key="1">
    <citation type="submission" date="2023-03" db="EMBL/GenBank/DDBJ databases">
        <title>Massive genome expansion in bonnet fungi (Mycena s.s.) driven by repeated elements and novel gene families across ecological guilds.</title>
        <authorList>
            <consortium name="Lawrence Berkeley National Laboratory"/>
            <person name="Harder C.B."/>
            <person name="Miyauchi S."/>
            <person name="Viragh M."/>
            <person name="Kuo A."/>
            <person name="Thoen E."/>
            <person name="Andreopoulos B."/>
            <person name="Lu D."/>
            <person name="Skrede I."/>
            <person name="Drula E."/>
            <person name="Henrissat B."/>
            <person name="Morin E."/>
            <person name="Kohler A."/>
            <person name="Barry K."/>
            <person name="LaButti K."/>
            <person name="Morin E."/>
            <person name="Salamov A."/>
            <person name="Lipzen A."/>
            <person name="Mereny Z."/>
            <person name="Hegedus B."/>
            <person name="Baldrian P."/>
            <person name="Stursova M."/>
            <person name="Weitz H."/>
            <person name="Taylor A."/>
            <person name="Grigoriev I.V."/>
            <person name="Nagy L.G."/>
            <person name="Martin F."/>
            <person name="Kauserud H."/>
        </authorList>
    </citation>
    <scope>NUCLEOTIDE SEQUENCE</scope>
    <source>
        <strain evidence="11">9144</strain>
    </source>
</reference>
<evidence type="ECO:0000256" key="3">
    <source>
        <dbReference type="ARBA" id="ARBA00022840"/>
    </source>
</evidence>
<dbReference type="InterPro" id="IPR001650">
    <property type="entry name" value="Helicase_C-like"/>
</dbReference>
<dbReference type="Gene3D" id="3.40.50.300">
    <property type="entry name" value="P-loop containing nucleotide triphosphate hydrolases"/>
    <property type="match status" value="2"/>
</dbReference>
<keyword evidence="2" id="KW-0547">Nucleotide-binding</keyword>
<dbReference type="Pfam" id="PF00271">
    <property type="entry name" value="Helicase_C"/>
    <property type="match status" value="1"/>
</dbReference>
<evidence type="ECO:0000313" key="12">
    <source>
        <dbReference type="Proteomes" id="UP001219525"/>
    </source>
</evidence>
<evidence type="ECO:0000313" key="11">
    <source>
        <dbReference type="EMBL" id="KAJ7215524.1"/>
    </source>
</evidence>
<dbReference type="InterPro" id="IPR011545">
    <property type="entry name" value="DEAD/DEAH_box_helicase_dom"/>
</dbReference>
<dbReference type="SUPFAM" id="SSF52540">
    <property type="entry name" value="P-loop containing nucleoside triphosphate hydrolases"/>
    <property type="match status" value="1"/>
</dbReference>
<feature type="region of interest" description="Disordered" evidence="8">
    <location>
        <begin position="566"/>
        <end position="634"/>
    </location>
</feature>
<feature type="compositionally biased region" description="Basic and acidic residues" evidence="8">
    <location>
        <begin position="594"/>
        <end position="605"/>
    </location>
</feature>
<proteinExistence type="inferred from homology"/>
<protein>
    <recommendedName>
        <fullName evidence="7">DNA 3'-5' helicase</fullName>
        <ecNumber evidence="7">5.6.2.4</ecNumber>
    </recommendedName>
</protein>
<sequence>PREFQLRSTIALTNGLDVLVNAGTGSGKTLCQIIPNLLYPHTTSMTISLLKRLQILQAAEFEKWGVKTACVNEDTPNDKHLWENIGNGSFQHLIVQPEQLRSFRGHLPRLARLLLTPNFTKTISRLHIDEIHNHYTAGLSHYGLPAFRPAWAFLNEVRLRLRKGTPVQAASGTLPPHIESVVINHLNFDPATFVSLHLPANRSNTVYATHKIINSLSDFRNLDFLVSIPFTPLRKAVVFHDDIEQCASAAQYVDKRLPADLQNTGIVRHYHGGMSQEYLTQVFDDFASPTGICQILHATEGASTVYHSCFKLIFVDYGLPQNMLTALQRAGRCGRRGQQSLYVVMAEPWAFTASLDAVLSDTTDPDRPICGHLPKNARKPERAGLAMVSYVRSDVCLRQLIGEYLGDNSENALEISTPWCCDRVHTHSPELKFDKRNFFPGHFIVRDTNGDVKLDTDPDIAKCKPLDVPEPAKRARRGPGIRKKNERTALEQCLAQWVLSAHQTDPLRAVRPPTFILDAKKISKVAKVHWKRLRSAGDVVNVLGETEEWGDEWSTRVFQVVSAFDRDSGHSGSAKGGRKQAVGGRKQGGQVKDSTGEPAEKRARLEAAPTMPLVEVPTNYRRSTRIAAKNDKNA</sequence>
<keyword evidence="3" id="KW-0067">ATP-binding</keyword>
<dbReference type="GO" id="GO:0000724">
    <property type="term" value="P:double-strand break repair via homologous recombination"/>
    <property type="evidence" value="ECO:0007669"/>
    <property type="project" value="TreeGrafter"/>
</dbReference>
<dbReference type="EMBL" id="JARJCW010000017">
    <property type="protein sequence ID" value="KAJ7215524.1"/>
    <property type="molecule type" value="Genomic_DNA"/>
</dbReference>
<dbReference type="GO" id="GO:0043138">
    <property type="term" value="F:3'-5' DNA helicase activity"/>
    <property type="evidence" value="ECO:0007669"/>
    <property type="project" value="UniProtKB-EC"/>
</dbReference>
<evidence type="ECO:0000256" key="4">
    <source>
        <dbReference type="ARBA" id="ARBA00023125"/>
    </source>
</evidence>
<evidence type="ECO:0000256" key="6">
    <source>
        <dbReference type="ARBA" id="ARBA00034617"/>
    </source>
</evidence>
<keyword evidence="11" id="KW-0378">Hydrolase</keyword>
<organism evidence="11 12">
    <name type="scientific">Mycena pura</name>
    <dbReference type="NCBI Taxonomy" id="153505"/>
    <lineage>
        <taxon>Eukaryota</taxon>
        <taxon>Fungi</taxon>
        <taxon>Dikarya</taxon>
        <taxon>Basidiomycota</taxon>
        <taxon>Agaricomycotina</taxon>
        <taxon>Agaricomycetes</taxon>
        <taxon>Agaricomycetidae</taxon>
        <taxon>Agaricales</taxon>
        <taxon>Marasmiineae</taxon>
        <taxon>Mycenaceae</taxon>
        <taxon>Mycena</taxon>
    </lineage>
</organism>
<evidence type="ECO:0000256" key="7">
    <source>
        <dbReference type="ARBA" id="ARBA00034808"/>
    </source>
</evidence>